<protein>
    <recommendedName>
        <fullName evidence="3">Peptidase S1 domain-containing protein</fullName>
    </recommendedName>
</protein>
<reference evidence="4" key="1">
    <citation type="submission" date="2023-01" db="EMBL/GenBank/DDBJ databases">
        <title>The chitinases involved in constricting ring structure development in the nematode-trapping fungus Drechslerella dactyloides.</title>
        <authorList>
            <person name="Wang R."/>
            <person name="Zhang L."/>
            <person name="Tang P."/>
            <person name="Li S."/>
            <person name="Liang L."/>
        </authorList>
    </citation>
    <scope>NUCLEOTIDE SEQUENCE</scope>
    <source>
        <strain evidence="4">YMF1.00031</strain>
    </source>
</reference>
<evidence type="ECO:0000313" key="4">
    <source>
        <dbReference type="EMBL" id="KAJ6260192.1"/>
    </source>
</evidence>
<sequence length="511" mass="58008">MNPTAPTQNQPNGPPRRPRAPRRNPDPPIPPRRPSSATRALEAGNYNEPSAIFPEEFDIRRILCSPNIELYNMTFHKLYAKYRLLLSSLLSADWRGSSRLYRDLGDHRKRRLRQLISAIESSLYHLCEVVDGKVLGRQQFQIDIGWKPLPANTGNVNLLAIIQRAVNVYPIYRDITLNILSELDGEKTSLYIGSKIQELEKFLAEYNIDEATFQMKGVPDMVGWSLENLSDRQYEASTSNDEYEIQPGFHTVRAVDSDELMRETGQWRGIVKLLLRYSAGSHNQPSSVFEGTGWLVDKDTIATSGHCVFTRSRRYLISVDVHFAPEHPDTSQHSMRVGTHVVVHWGWYKSSLLHHDLAFIRLNSPQLLQYTKPIKYMCTPRTLEQAKLEMRGYPGSSARLEGDGLIMYSASCTLTSNLDTTANMLEYPFDTYEGVHHGGCRAFGAHSDPRRPGRLLLNVNQAVTIDKGANDFDRFREVLAYIATGKPVKALSLTIASIPEREGFLRYTILR</sequence>
<evidence type="ECO:0000256" key="2">
    <source>
        <dbReference type="SAM" id="MobiDB-lite"/>
    </source>
</evidence>
<name>A0AAD6IXK0_DREDA</name>
<feature type="compositionally biased region" description="Polar residues" evidence="2">
    <location>
        <begin position="1"/>
        <end position="10"/>
    </location>
</feature>
<dbReference type="InterPro" id="IPR009003">
    <property type="entry name" value="Peptidase_S1_PA"/>
</dbReference>
<dbReference type="AlphaFoldDB" id="A0AAD6IXK0"/>
<dbReference type="Proteomes" id="UP001221413">
    <property type="component" value="Unassembled WGS sequence"/>
</dbReference>
<gene>
    <name evidence="4" type="ORF">Dda_4416</name>
</gene>
<dbReference type="PANTHER" id="PTHR15462:SF8">
    <property type="entry name" value="SERINE PROTEASE"/>
    <property type="match status" value="1"/>
</dbReference>
<evidence type="ECO:0000256" key="1">
    <source>
        <dbReference type="ARBA" id="ARBA00022729"/>
    </source>
</evidence>
<dbReference type="GO" id="GO:0006508">
    <property type="term" value="P:proteolysis"/>
    <property type="evidence" value="ECO:0007669"/>
    <property type="project" value="InterPro"/>
</dbReference>
<proteinExistence type="predicted"/>
<dbReference type="GO" id="GO:0004252">
    <property type="term" value="F:serine-type endopeptidase activity"/>
    <property type="evidence" value="ECO:0007669"/>
    <property type="project" value="InterPro"/>
</dbReference>
<dbReference type="PANTHER" id="PTHR15462">
    <property type="entry name" value="SERINE PROTEASE"/>
    <property type="match status" value="1"/>
</dbReference>
<feature type="domain" description="Peptidase S1" evidence="3">
    <location>
        <begin position="292"/>
        <end position="383"/>
    </location>
</feature>
<dbReference type="InterPro" id="IPR050966">
    <property type="entry name" value="Glutamyl_endopeptidase"/>
</dbReference>
<evidence type="ECO:0000313" key="5">
    <source>
        <dbReference type="Proteomes" id="UP001221413"/>
    </source>
</evidence>
<dbReference type="SUPFAM" id="SSF50494">
    <property type="entry name" value="Trypsin-like serine proteases"/>
    <property type="match status" value="1"/>
</dbReference>
<evidence type="ECO:0000259" key="3">
    <source>
        <dbReference type="Pfam" id="PF00089"/>
    </source>
</evidence>
<feature type="region of interest" description="Disordered" evidence="2">
    <location>
        <begin position="1"/>
        <end position="43"/>
    </location>
</feature>
<dbReference type="InterPro" id="IPR043504">
    <property type="entry name" value="Peptidase_S1_PA_chymotrypsin"/>
</dbReference>
<dbReference type="EMBL" id="JAQGDS010000005">
    <property type="protein sequence ID" value="KAJ6260192.1"/>
    <property type="molecule type" value="Genomic_DNA"/>
</dbReference>
<comment type="caution">
    <text evidence="4">The sequence shown here is derived from an EMBL/GenBank/DDBJ whole genome shotgun (WGS) entry which is preliminary data.</text>
</comment>
<dbReference type="Pfam" id="PF00089">
    <property type="entry name" value="Trypsin"/>
    <property type="match status" value="1"/>
</dbReference>
<keyword evidence="1" id="KW-0732">Signal</keyword>
<organism evidence="4 5">
    <name type="scientific">Drechslerella dactyloides</name>
    <name type="common">Nematode-trapping fungus</name>
    <name type="synonym">Arthrobotrys dactyloides</name>
    <dbReference type="NCBI Taxonomy" id="74499"/>
    <lineage>
        <taxon>Eukaryota</taxon>
        <taxon>Fungi</taxon>
        <taxon>Dikarya</taxon>
        <taxon>Ascomycota</taxon>
        <taxon>Pezizomycotina</taxon>
        <taxon>Orbiliomycetes</taxon>
        <taxon>Orbiliales</taxon>
        <taxon>Orbiliaceae</taxon>
        <taxon>Drechslerella</taxon>
    </lineage>
</organism>
<accession>A0AAD6IXK0</accession>
<dbReference type="Gene3D" id="2.40.10.10">
    <property type="entry name" value="Trypsin-like serine proteases"/>
    <property type="match status" value="1"/>
</dbReference>
<keyword evidence="5" id="KW-1185">Reference proteome</keyword>
<dbReference type="InterPro" id="IPR001254">
    <property type="entry name" value="Trypsin_dom"/>
</dbReference>